<dbReference type="Proteomes" id="UP000663879">
    <property type="component" value="Unassembled WGS sequence"/>
</dbReference>
<evidence type="ECO:0000313" key="2">
    <source>
        <dbReference type="EMBL" id="CAF1074063.1"/>
    </source>
</evidence>
<organism evidence="2 3">
    <name type="scientific">Brachionus calyciflorus</name>
    <dbReference type="NCBI Taxonomy" id="104777"/>
    <lineage>
        <taxon>Eukaryota</taxon>
        <taxon>Metazoa</taxon>
        <taxon>Spiralia</taxon>
        <taxon>Gnathifera</taxon>
        <taxon>Rotifera</taxon>
        <taxon>Eurotatoria</taxon>
        <taxon>Monogononta</taxon>
        <taxon>Pseudotrocha</taxon>
        <taxon>Ploima</taxon>
        <taxon>Brachionidae</taxon>
        <taxon>Brachionus</taxon>
    </lineage>
</organism>
<sequence length="228" mass="26889">MLPDNIDVNEAYHPLQNLIDHTTSELFLDLNLHCKWGFDGSTGQSQYKQYQIIQQALMIIPVFYHISFWRKQTPSSSRFCRPIRIKYEKETSELLQDDRDEIEEQIKNLKLTSIRLLCNNLQVEVRVRHYQIDGKAVNDISKNSSPRICNICLASPIQINNDIIQKLEPKKHTLKYGLSAFHANIRFFEWILHIGYRLPIKRWDIRGQDAKKLCDAKKKQVQTEFYAL</sequence>
<evidence type="ECO:0000313" key="3">
    <source>
        <dbReference type="Proteomes" id="UP000663879"/>
    </source>
</evidence>
<feature type="coiled-coil region" evidence="1">
    <location>
        <begin position="85"/>
        <end position="112"/>
    </location>
</feature>
<reference evidence="2" key="1">
    <citation type="submission" date="2021-02" db="EMBL/GenBank/DDBJ databases">
        <authorList>
            <person name="Nowell W R."/>
        </authorList>
    </citation>
    <scope>NUCLEOTIDE SEQUENCE</scope>
    <source>
        <strain evidence="2">Ploen Becks lab</strain>
    </source>
</reference>
<keyword evidence="1" id="KW-0175">Coiled coil</keyword>
<protein>
    <submittedName>
        <fullName evidence="2">Uncharacterized protein</fullName>
    </submittedName>
</protein>
<comment type="caution">
    <text evidence="2">The sequence shown here is derived from an EMBL/GenBank/DDBJ whole genome shotgun (WGS) entry which is preliminary data.</text>
</comment>
<keyword evidence="3" id="KW-1185">Reference proteome</keyword>
<dbReference type="AlphaFoldDB" id="A0A814M3I9"/>
<evidence type="ECO:0000256" key="1">
    <source>
        <dbReference type="SAM" id="Coils"/>
    </source>
</evidence>
<proteinExistence type="predicted"/>
<dbReference type="OrthoDB" id="6777988at2759"/>
<dbReference type="EMBL" id="CAJNOC010006270">
    <property type="protein sequence ID" value="CAF1074063.1"/>
    <property type="molecule type" value="Genomic_DNA"/>
</dbReference>
<accession>A0A814M3I9</accession>
<gene>
    <name evidence="2" type="ORF">OXX778_LOCUS19873</name>
</gene>
<name>A0A814M3I9_9BILA</name>